<evidence type="ECO:0000256" key="2">
    <source>
        <dbReference type="ARBA" id="ARBA00022692"/>
    </source>
</evidence>
<dbReference type="KEGG" id="zal:AZF00_17055"/>
<evidence type="ECO:0000256" key="3">
    <source>
        <dbReference type="ARBA" id="ARBA00022989"/>
    </source>
</evidence>
<dbReference type="InterPro" id="IPR023352">
    <property type="entry name" value="MAPEG-like_dom_sf"/>
</dbReference>
<feature type="transmembrane region" description="Helical" evidence="5">
    <location>
        <begin position="85"/>
        <end position="103"/>
    </location>
</feature>
<evidence type="ECO:0000313" key="6">
    <source>
        <dbReference type="EMBL" id="AMO69905.1"/>
    </source>
</evidence>
<organism evidence="6 7">
    <name type="scientific">Zhongshania aliphaticivorans</name>
    <dbReference type="NCBI Taxonomy" id="1470434"/>
    <lineage>
        <taxon>Bacteria</taxon>
        <taxon>Pseudomonadati</taxon>
        <taxon>Pseudomonadota</taxon>
        <taxon>Gammaproteobacteria</taxon>
        <taxon>Cellvibrionales</taxon>
        <taxon>Spongiibacteraceae</taxon>
        <taxon>Zhongshania</taxon>
    </lineage>
</organism>
<dbReference type="GO" id="GO:0016020">
    <property type="term" value="C:membrane"/>
    <property type="evidence" value="ECO:0007669"/>
    <property type="project" value="UniProtKB-SubCell"/>
</dbReference>
<accession>A0A127M9P9</accession>
<dbReference type="Gene3D" id="1.20.120.550">
    <property type="entry name" value="Membrane associated eicosanoid/glutathione metabolism-like domain"/>
    <property type="match status" value="1"/>
</dbReference>
<comment type="subcellular location">
    <subcellularLocation>
        <location evidence="1">Membrane</location>
    </subcellularLocation>
</comment>
<keyword evidence="2 5" id="KW-0812">Transmembrane</keyword>
<reference evidence="6 7" key="1">
    <citation type="submission" date="2015-12" db="EMBL/GenBank/DDBJ databases">
        <authorList>
            <person name="Shamseldin A."/>
            <person name="Moawad H."/>
            <person name="Abd El-Rahim W.M."/>
            <person name="Sadowsky M.J."/>
        </authorList>
    </citation>
    <scope>NUCLEOTIDE SEQUENCE [LARGE SCALE GENOMIC DNA]</scope>
    <source>
        <strain evidence="6 7">SM2</strain>
    </source>
</reference>
<gene>
    <name evidence="6" type="ORF">AZF00_17055</name>
</gene>
<protein>
    <recommendedName>
        <fullName evidence="8">MAPEG family protein</fullName>
    </recommendedName>
</protein>
<dbReference type="PANTHER" id="PTHR35371:SF1">
    <property type="entry name" value="BLR7753 PROTEIN"/>
    <property type="match status" value="1"/>
</dbReference>
<dbReference type="EMBL" id="CP014544">
    <property type="protein sequence ID" value="AMO69905.1"/>
    <property type="molecule type" value="Genomic_DNA"/>
</dbReference>
<dbReference type="SUPFAM" id="SSF161084">
    <property type="entry name" value="MAPEG domain-like"/>
    <property type="match status" value="1"/>
</dbReference>
<proteinExistence type="predicted"/>
<dbReference type="RefSeq" id="WP_008252497.1">
    <property type="nucleotide sequence ID" value="NZ_CP014544.1"/>
</dbReference>
<dbReference type="Pfam" id="PF01124">
    <property type="entry name" value="MAPEG"/>
    <property type="match status" value="1"/>
</dbReference>
<dbReference type="PANTHER" id="PTHR35371">
    <property type="entry name" value="INNER MEMBRANE PROTEIN"/>
    <property type="match status" value="1"/>
</dbReference>
<evidence type="ECO:0000256" key="4">
    <source>
        <dbReference type="ARBA" id="ARBA00023136"/>
    </source>
</evidence>
<evidence type="ECO:0000313" key="7">
    <source>
        <dbReference type="Proteomes" id="UP000074119"/>
    </source>
</evidence>
<name>A0A127M9P9_9GAMM</name>
<dbReference type="Proteomes" id="UP000074119">
    <property type="component" value="Chromosome"/>
</dbReference>
<feature type="transmembrane region" description="Helical" evidence="5">
    <location>
        <begin position="109"/>
        <end position="127"/>
    </location>
</feature>
<evidence type="ECO:0008006" key="8">
    <source>
        <dbReference type="Google" id="ProtNLM"/>
    </source>
</evidence>
<feature type="transmembrane region" description="Helical" evidence="5">
    <location>
        <begin position="59"/>
        <end position="78"/>
    </location>
</feature>
<evidence type="ECO:0000256" key="1">
    <source>
        <dbReference type="ARBA" id="ARBA00004370"/>
    </source>
</evidence>
<keyword evidence="3 5" id="KW-1133">Transmembrane helix</keyword>
<keyword evidence="4 5" id="KW-0472">Membrane</keyword>
<dbReference type="STRING" id="1470434.AZF00_17055"/>
<dbReference type="AlphaFoldDB" id="A0A127M9P9"/>
<dbReference type="InterPro" id="IPR001129">
    <property type="entry name" value="Membr-assoc_MAPEG"/>
</dbReference>
<evidence type="ECO:0000256" key="5">
    <source>
        <dbReference type="SAM" id="Phobius"/>
    </source>
</evidence>
<sequence>MTVAFWCVFIACLLPIVSAWICGYFRAKQLGSVDNKHPRAQYAQLEGAGARAYAAQQNAWEALPIFIAAVVIAHLAGVAPERSAIAAEVFIAARLLYPIFYIANKDILRSLSFMVGIGACVSLFIMAA</sequence>